<organism evidence="2 3">
    <name type="scientific">Tectimicrobiota bacterium</name>
    <dbReference type="NCBI Taxonomy" id="2528274"/>
    <lineage>
        <taxon>Bacteria</taxon>
        <taxon>Pseudomonadati</taxon>
        <taxon>Nitrospinota/Tectimicrobiota group</taxon>
        <taxon>Candidatus Tectimicrobiota</taxon>
    </lineage>
</organism>
<reference evidence="2" key="1">
    <citation type="submission" date="2019-03" db="EMBL/GenBank/DDBJ databases">
        <title>Lake Tanganyika Metagenome-Assembled Genomes (MAGs).</title>
        <authorList>
            <person name="Tran P."/>
        </authorList>
    </citation>
    <scope>NUCLEOTIDE SEQUENCE</scope>
    <source>
        <strain evidence="2">K_DeepCast_65m_m2_066</strain>
    </source>
</reference>
<dbReference type="InterPro" id="IPR036291">
    <property type="entry name" value="NAD(P)-bd_dom_sf"/>
</dbReference>
<sequence length="83" mass="8326">MTSSFDLHGKVAIVTGGNGGIGYGIAQGLAQAGAHIVVAARDAVKNARAVAHLQALGAQALSLITDVQDEASVQAMAQATVDW</sequence>
<dbReference type="PANTHER" id="PTHR43943">
    <property type="entry name" value="DEHYDROGENASE/REDUCTASE (SDR FAMILY) MEMBER 4"/>
    <property type="match status" value="1"/>
</dbReference>
<evidence type="ECO:0000256" key="1">
    <source>
        <dbReference type="ARBA" id="ARBA00006484"/>
    </source>
</evidence>
<proteinExistence type="inferred from homology"/>
<dbReference type="InterPro" id="IPR002347">
    <property type="entry name" value="SDR_fam"/>
</dbReference>
<gene>
    <name evidence="2" type="ORF">FJZ47_11895</name>
</gene>
<dbReference type="EMBL" id="VGLS01000337">
    <property type="protein sequence ID" value="MBM3224488.1"/>
    <property type="molecule type" value="Genomic_DNA"/>
</dbReference>
<dbReference type="AlphaFoldDB" id="A0A938B480"/>
<dbReference type="SUPFAM" id="SSF51735">
    <property type="entry name" value="NAD(P)-binding Rossmann-fold domains"/>
    <property type="match status" value="1"/>
</dbReference>
<dbReference type="Pfam" id="PF00106">
    <property type="entry name" value="adh_short"/>
    <property type="match status" value="1"/>
</dbReference>
<dbReference type="Gene3D" id="3.40.50.720">
    <property type="entry name" value="NAD(P)-binding Rossmann-like Domain"/>
    <property type="match status" value="1"/>
</dbReference>
<protein>
    <submittedName>
        <fullName evidence="2">SDR family NAD(P)-dependent oxidoreductase</fullName>
    </submittedName>
</protein>
<comment type="caution">
    <text evidence="2">The sequence shown here is derived from an EMBL/GenBank/DDBJ whole genome shotgun (WGS) entry which is preliminary data.</text>
</comment>
<evidence type="ECO:0000313" key="2">
    <source>
        <dbReference type="EMBL" id="MBM3224488.1"/>
    </source>
</evidence>
<accession>A0A938B480</accession>
<dbReference type="Proteomes" id="UP000712673">
    <property type="component" value="Unassembled WGS sequence"/>
</dbReference>
<dbReference type="PANTHER" id="PTHR43943:SF2">
    <property type="entry name" value="DEHYDROGENASE_REDUCTASE 4"/>
    <property type="match status" value="1"/>
</dbReference>
<name>A0A938B480_UNCTE</name>
<evidence type="ECO:0000313" key="3">
    <source>
        <dbReference type="Proteomes" id="UP000712673"/>
    </source>
</evidence>
<comment type="similarity">
    <text evidence="1">Belongs to the short-chain dehydrogenases/reductases (SDR) family.</text>
</comment>